<dbReference type="InterPro" id="IPR036882">
    <property type="entry name" value="Alba-like_dom_sf"/>
</dbReference>
<keyword evidence="4 5" id="KW-0238">DNA-binding</keyword>
<dbReference type="NCBIfam" id="TIGR00285">
    <property type="entry name" value="DNA-binding protein Alba"/>
    <property type="match status" value="1"/>
</dbReference>
<dbReference type="GO" id="GO:0030261">
    <property type="term" value="P:chromosome condensation"/>
    <property type="evidence" value="ECO:0007669"/>
    <property type="project" value="UniProtKB-KW"/>
</dbReference>
<keyword evidence="2 5" id="KW-0158">Chromosome</keyword>
<name>A0A2R6ANI7_9ARCH</name>
<comment type="similarity">
    <text evidence="1 5">Belongs to the histone-like Alba family.</text>
</comment>
<evidence type="ECO:0000256" key="3">
    <source>
        <dbReference type="ARBA" id="ARBA00022490"/>
    </source>
</evidence>
<sequence length="100" mass="10869">MSESSGGLRSDLGNVVLVGQKPVMNYVIAALTLFERGSKTIVIKARGKSISRAVDTAEILRRSFVSDAYVKDVKISTETFTVDNKTRSVSSIEITLSKQT</sequence>
<gene>
    <name evidence="5" type="primary">albA</name>
    <name evidence="7" type="ORF">B9Q03_09880</name>
</gene>
<dbReference type="Proteomes" id="UP000240322">
    <property type="component" value="Unassembled WGS sequence"/>
</dbReference>
<comment type="caution">
    <text evidence="5">Lacks conserved residue(s) required for the propagation of feature annotation.</text>
</comment>
<keyword evidence="5" id="KW-0226">DNA condensation</keyword>
<dbReference type="Gene3D" id="3.30.110.20">
    <property type="entry name" value="Alba-like domain"/>
    <property type="match status" value="1"/>
</dbReference>
<dbReference type="EMBL" id="NEXE01000140">
    <property type="protein sequence ID" value="PSN87911.1"/>
    <property type="molecule type" value="Genomic_DNA"/>
</dbReference>
<comment type="subcellular location">
    <subcellularLocation>
        <location evidence="5">Cytoplasm</location>
    </subcellularLocation>
    <subcellularLocation>
        <location evidence="5">Chromosome</location>
    </subcellularLocation>
</comment>
<dbReference type="AlphaFoldDB" id="A0A2R6ANI7"/>
<evidence type="ECO:0000313" key="8">
    <source>
        <dbReference type="Proteomes" id="UP000240322"/>
    </source>
</evidence>
<dbReference type="InterPro" id="IPR013795">
    <property type="entry name" value="DNA/RNA-bd_Alba"/>
</dbReference>
<dbReference type="PIRSF" id="PIRSF028732">
    <property type="entry name" value="Alba"/>
    <property type="match status" value="1"/>
</dbReference>
<dbReference type="Pfam" id="PF01918">
    <property type="entry name" value="Alba"/>
    <property type="match status" value="1"/>
</dbReference>
<evidence type="ECO:0000313" key="7">
    <source>
        <dbReference type="EMBL" id="PSN87911.1"/>
    </source>
</evidence>
<accession>A0A2R6ANI7</accession>
<dbReference type="HAMAP" id="MF_01122">
    <property type="entry name" value="AlbA"/>
    <property type="match status" value="1"/>
</dbReference>
<dbReference type="InterPro" id="IPR002775">
    <property type="entry name" value="DNA/RNA-bd_Alba-like"/>
</dbReference>
<dbReference type="GO" id="GO:0005737">
    <property type="term" value="C:cytoplasm"/>
    <property type="evidence" value="ECO:0007669"/>
    <property type="project" value="UniProtKB-SubCell"/>
</dbReference>
<dbReference type="SUPFAM" id="SSF82704">
    <property type="entry name" value="AlbA-like"/>
    <property type="match status" value="1"/>
</dbReference>
<evidence type="ECO:0000256" key="2">
    <source>
        <dbReference type="ARBA" id="ARBA00022454"/>
    </source>
</evidence>
<organism evidence="7 8">
    <name type="scientific">Candidatus Marsarchaeota G2 archaeon OSP_D</name>
    <dbReference type="NCBI Taxonomy" id="1978157"/>
    <lineage>
        <taxon>Archaea</taxon>
        <taxon>Candidatus Marsarchaeota</taxon>
        <taxon>Candidatus Marsarchaeota group 2</taxon>
    </lineage>
</organism>
<evidence type="ECO:0000256" key="5">
    <source>
        <dbReference type="HAMAP-Rule" id="MF_01122"/>
    </source>
</evidence>
<evidence type="ECO:0000256" key="1">
    <source>
        <dbReference type="ARBA" id="ARBA00008018"/>
    </source>
</evidence>
<feature type="domain" description="DNA/RNA-binding protein Alba-like" evidence="6">
    <location>
        <begin position="14"/>
        <end position="72"/>
    </location>
</feature>
<dbReference type="GO" id="GO:0005694">
    <property type="term" value="C:chromosome"/>
    <property type="evidence" value="ECO:0007669"/>
    <property type="project" value="UniProtKB-SubCell"/>
</dbReference>
<proteinExistence type="inferred from homology"/>
<comment type="caution">
    <text evidence="7">The sequence shown here is derived from an EMBL/GenBank/DDBJ whole genome shotgun (WGS) entry which is preliminary data.</text>
</comment>
<keyword evidence="3 5" id="KW-0963">Cytoplasm</keyword>
<dbReference type="GO" id="GO:0003690">
    <property type="term" value="F:double-stranded DNA binding"/>
    <property type="evidence" value="ECO:0007669"/>
    <property type="project" value="UniProtKB-UniRule"/>
</dbReference>
<dbReference type="GO" id="GO:0003723">
    <property type="term" value="F:RNA binding"/>
    <property type="evidence" value="ECO:0007669"/>
    <property type="project" value="InterPro"/>
</dbReference>
<comment type="function">
    <text evidence="5">Binds double-stranded DNA tightly but without sequence specificity. Involved in DNA compaction.</text>
</comment>
<evidence type="ECO:0000259" key="6">
    <source>
        <dbReference type="Pfam" id="PF01918"/>
    </source>
</evidence>
<evidence type="ECO:0000256" key="4">
    <source>
        <dbReference type="ARBA" id="ARBA00023125"/>
    </source>
</evidence>
<protein>
    <recommendedName>
        <fullName evidence="5">DNA/RNA-binding protein Alba</fullName>
    </recommendedName>
</protein>
<reference evidence="7 8" key="1">
    <citation type="submission" date="2017-04" db="EMBL/GenBank/DDBJ databases">
        <title>Novel microbial lineages endemic to geothermal iron-oxide mats fill important gaps in the evolutionary history of Archaea.</title>
        <authorList>
            <person name="Jay Z.J."/>
            <person name="Beam J.P."/>
            <person name="Dlakic M."/>
            <person name="Rusch D.B."/>
            <person name="Kozubal M.A."/>
            <person name="Inskeep W.P."/>
        </authorList>
    </citation>
    <scope>NUCLEOTIDE SEQUENCE [LARGE SCALE GENOMIC DNA]</scope>
    <source>
        <strain evidence="7">OSP_D</strain>
    </source>
</reference>
<dbReference type="NCBIfam" id="NF003088">
    <property type="entry name" value="PRK04015.1"/>
    <property type="match status" value="1"/>
</dbReference>